<feature type="domain" description="LUD" evidence="2">
    <location>
        <begin position="87"/>
        <end position="291"/>
    </location>
</feature>
<evidence type="ECO:0000259" key="2">
    <source>
        <dbReference type="Pfam" id="PF02589"/>
    </source>
</evidence>
<keyword evidence="1" id="KW-0479">Metal-binding</keyword>
<proteinExistence type="predicted"/>
<sequence>MSNTFLGMPSLPVFGHGNLHATEPFPKAAHRELGNAQLRANLGHATHTIRDKRAKVVAELADWEELRDAGSAIKDATMANLPALLGQFEANFTARGGTVHWARDAQEANQLVTELIRATGETEVVKVKSMATQEIGLNEYLEGQGIAAFETDLAELIVQLDRDKPSHILVPAIHKNRSQIREIFLREMEDVDPALSNEPARLAEAARRHLRRKFLSAKVAVSGANFGLADTGTLAVVESEGNGRMCLTLPETLITVMGIEKLLPRWEDLEVFMQLLPRSSTGERMNPYTSLWT</sequence>
<dbReference type="EMBL" id="JAAKZI010000079">
    <property type="protein sequence ID" value="NGN85613.1"/>
    <property type="molecule type" value="Genomic_DNA"/>
</dbReference>
<gene>
    <name evidence="3" type="ORF">G6N77_19435</name>
</gene>
<keyword evidence="1" id="KW-0004">4Fe-4S</keyword>
<keyword evidence="1" id="KW-0411">Iron-sulfur</keyword>
<evidence type="ECO:0000313" key="3">
    <source>
        <dbReference type="EMBL" id="NGN85613.1"/>
    </source>
</evidence>
<dbReference type="Gene3D" id="3.40.50.10420">
    <property type="entry name" value="NagB/RpiA/CoA transferase-like"/>
    <property type="match status" value="1"/>
</dbReference>
<feature type="non-terminal residue" evidence="3">
    <location>
        <position position="293"/>
    </location>
</feature>
<comment type="caution">
    <text evidence="3">The sequence shown here is derived from an EMBL/GenBank/DDBJ whole genome shotgun (WGS) entry which is preliminary data.</text>
</comment>
<evidence type="ECO:0000256" key="1">
    <source>
        <dbReference type="ARBA" id="ARBA00022485"/>
    </source>
</evidence>
<keyword evidence="1" id="KW-0408">Iron</keyword>
<reference evidence="3 4" key="1">
    <citation type="submission" date="2020-02" db="EMBL/GenBank/DDBJ databases">
        <title>Genome sequence of the type strain DSM 27180 of Arthrobacter silviterrae.</title>
        <authorList>
            <person name="Gao J."/>
            <person name="Sun J."/>
        </authorList>
    </citation>
    <scope>NUCLEOTIDE SEQUENCE [LARGE SCALE GENOMIC DNA]</scope>
    <source>
        <strain evidence="3 4">DSM 27180</strain>
    </source>
</reference>
<dbReference type="PANTHER" id="PTHR47153:SF2">
    <property type="entry name" value="LACTATE UTILIZATION PROTEIN B"/>
    <property type="match status" value="1"/>
</dbReference>
<dbReference type="RefSeq" id="WP_165183817.1">
    <property type="nucleotide sequence ID" value="NZ_JAAKZI010000079.1"/>
</dbReference>
<dbReference type="InterPro" id="IPR024185">
    <property type="entry name" value="FTHF_cligase-like_sf"/>
</dbReference>
<dbReference type="InterPro" id="IPR003741">
    <property type="entry name" value="LUD_dom"/>
</dbReference>
<keyword evidence="4" id="KW-1185">Reference proteome</keyword>
<dbReference type="InterPro" id="IPR004452">
    <property type="entry name" value="LutB/LldF"/>
</dbReference>
<dbReference type="Proteomes" id="UP000479226">
    <property type="component" value="Unassembled WGS sequence"/>
</dbReference>
<accession>A0ABX0DG72</accession>
<dbReference type="Pfam" id="PF02589">
    <property type="entry name" value="LUD_dom"/>
    <property type="match status" value="1"/>
</dbReference>
<organism evidence="3 4">
    <name type="scientific">Arthrobacter silviterrae</name>
    <dbReference type="NCBI Taxonomy" id="2026658"/>
    <lineage>
        <taxon>Bacteria</taxon>
        <taxon>Bacillati</taxon>
        <taxon>Actinomycetota</taxon>
        <taxon>Actinomycetes</taxon>
        <taxon>Micrococcales</taxon>
        <taxon>Micrococcaceae</taxon>
        <taxon>Arthrobacter</taxon>
    </lineage>
</organism>
<dbReference type="SUPFAM" id="SSF100950">
    <property type="entry name" value="NagB/RpiA/CoA transferase-like"/>
    <property type="match status" value="1"/>
</dbReference>
<evidence type="ECO:0000313" key="4">
    <source>
        <dbReference type="Proteomes" id="UP000479226"/>
    </source>
</evidence>
<dbReference type="PANTHER" id="PTHR47153">
    <property type="entry name" value="LACTATE UTILIZATION PROTEIN B"/>
    <property type="match status" value="1"/>
</dbReference>
<protein>
    <submittedName>
        <fullName evidence="3">Lactate utilization protein</fullName>
    </submittedName>
</protein>
<name>A0ABX0DG72_9MICC</name>
<dbReference type="InterPro" id="IPR037171">
    <property type="entry name" value="NagB/RpiA_transferase-like"/>
</dbReference>